<dbReference type="PANTHER" id="PTHR11136:SF0">
    <property type="entry name" value="DIHYDROFOLATE SYNTHETASE-RELATED"/>
    <property type="match status" value="1"/>
</dbReference>
<dbReference type="InterPro" id="IPR001645">
    <property type="entry name" value="Folylpolyglutamate_synth"/>
</dbReference>
<dbReference type="GO" id="GO:0005524">
    <property type="term" value="F:ATP binding"/>
    <property type="evidence" value="ECO:0007669"/>
    <property type="project" value="UniProtKB-KW"/>
</dbReference>
<evidence type="ECO:0000256" key="15">
    <source>
        <dbReference type="ARBA" id="ARBA00030592"/>
    </source>
</evidence>
<keyword evidence="14" id="KW-0289">Folate biosynthesis</keyword>
<comment type="catalytic activity">
    <reaction evidence="17">
        <text>7,8-dihydropteroate + L-glutamate + ATP = 7,8-dihydrofolate + ADP + phosphate + H(+)</text>
        <dbReference type="Rhea" id="RHEA:23584"/>
        <dbReference type="ChEBI" id="CHEBI:15378"/>
        <dbReference type="ChEBI" id="CHEBI:17839"/>
        <dbReference type="ChEBI" id="CHEBI:29985"/>
        <dbReference type="ChEBI" id="CHEBI:30616"/>
        <dbReference type="ChEBI" id="CHEBI:43474"/>
        <dbReference type="ChEBI" id="CHEBI:57451"/>
        <dbReference type="ChEBI" id="CHEBI:456216"/>
        <dbReference type="EC" id="6.3.2.12"/>
    </reaction>
</comment>
<evidence type="ECO:0000256" key="13">
    <source>
        <dbReference type="ARBA" id="ARBA00022842"/>
    </source>
</evidence>
<dbReference type="NCBIfam" id="TIGR01499">
    <property type="entry name" value="folC"/>
    <property type="match status" value="1"/>
</dbReference>
<dbReference type="InterPro" id="IPR018109">
    <property type="entry name" value="Folylpolyglutamate_synth_CS"/>
</dbReference>
<keyword evidence="22" id="KW-1185">Reference proteome</keyword>
<evidence type="ECO:0000256" key="6">
    <source>
        <dbReference type="ARBA" id="ARBA00013023"/>
    </source>
</evidence>
<dbReference type="Gene3D" id="3.40.1190.10">
    <property type="entry name" value="Mur-like, catalytic domain"/>
    <property type="match status" value="1"/>
</dbReference>
<protein>
    <recommendedName>
        <fullName evidence="8">Dihydrofolate synthase/folylpolyglutamate synthase</fullName>
        <ecNumber evidence="6">6.3.2.12</ecNumber>
        <ecNumber evidence="7">6.3.2.17</ecNumber>
    </recommendedName>
    <alternativeName>
        <fullName evidence="15">Tetrahydrofolylpolyglutamate synthase</fullName>
    </alternativeName>
</protein>
<accession>A0A942UJF0</accession>
<dbReference type="GO" id="GO:0046656">
    <property type="term" value="P:folic acid biosynthetic process"/>
    <property type="evidence" value="ECO:0007669"/>
    <property type="project" value="UniProtKB-KW"/>
</dbReference>
<dbReference type="RefSeq" id="WP_213097533.1">
    <property type="nucleotide sequence ID" value="NZ_JAGYPN010000001.1"/>
</dbReference>
<evidence type="ECO:0000256" key="14">
    <source>
        <dbReference type="ARBA" id="ARBA00022909"/>
    </source>
</evidence>
<name>A0A942UJF0_9BACI</name>
<evidence type="ECO:0000259" key="19">
    <source>
        <dbReference type="Pfam" id="PF02875"/>
    </source>
</evidence>
<dbReference type="PROSITE" id="PS01011">
    <property type="entry name" value="FOLYLPOLYGLU_SYNT_1"/>
    <property type="match status" value="1"/>
</dbReference>
<comment type="catalytic activity">
    <reaction evidence="16">
        <text>(6S)-5,6,7,8-tetrahydrofolyl-(gamma-L-Glu)(n) + L-glutamate + ATP = (6S)-5,6,7,8-tetrahydrofolyl-(gamma-L-Glu)(n+1) + ADP + phosphate + H(+)</text>
        <dbReference type="Rhea" id="RHEA:10580"/>
        <dbReference type="Rhea" id="RHEA-COMP:14738"/>
        <dbReference type="Rhea" id="RHEA-COMP:14740"/>
        <dbReference type="ChEBI" id="CHEBI:15378"/>
        <dbReference type="ChEBI" id="CHEBI:29985"/>
        <dbReference type="ChEBI" id="CHEBI:30616"/>
        <dbReference type="ChEBI" id="CHEBI:43474"/>
        <dbReference type="ChEBI" id="CHEBI:141005"/>
        <dbReference type="ChEBI" id="CHEBI:456216"/>
        <dbReference type="EC" id="6.3.2.17"/>
    </reaction>
</comment>
<organism evidence="21 22">
    <name type="scientific">Lederbergia citrea</name>
    <dbReference type="NCBI Taxonomy" id="2833581"/>
    <lineage>
        <taxon>Bacteria</taxon>
        <taxon>Bacillati</taxon>
        <taxon>Bacillota</taxon>
        <taxon>Bacilli</taxon>
        <taxon>Bacillales</taxon>
        <taxon>Bacillaceae</taxon>
        <taxon>Lederbergia</taxon>
    </lineage>
</organism>
<evidence type="ECO:0000313" key="21">
    <source>
        <dbReference type="EMBL" id="MBS4222591.1"/>
    </source>
</evidence>
<dbReference type="InterPro" id="IPR004101">
    <property type="entry name" value="Mur_ligase_C"/>
</dbReference>
<dbReference type="Pfam" id="PF08245">
    <property type="entry name" value="Mur_ligase_M"/>
    <property type="match status" value="1"/>
</dbReference>
<feature type="domain" description="Mur ligase central" evidence="20">
    <location>
        <begin position="46"/>
        <end position="273"/>
    </location>
</feature>
<evidence type="ECO:0000256" key="3">
    <source>
        <dbReference type="ARBA" id="ARBA00005150"/>
    </source>
</evidence>
<dbReference type="InterPro" id="IPR013221">
    <property type="entry name" value="Mur_ligase_cen"/>
</dbReference>
<dbReference type="GO" id="GO:0004326">
    <property type="term" value="F:tetrahydrofolylpolyglutamate synthase activity"/>
    <property type="evidence" value="ECO:0007669"/>
    <property type="project" value="UniProtKB-EC"/>
</dbReference>
<comment type="pathway">
    <text evidence="3">Cofactor biosynthesis; tetrahydrofolylpolyglutamate biosynthesis.</text>
</comment>
<evidence type="ECO:0000256" key="18">
    <source>
        <dbReference type="PIRNR" id="PIRNR001563"/>
    </source>
</evidence>
<proteinExistence type="inferred from homology"/>
<dbReference type="FunFam" id="3.40.1190.10:FF:000004">
    <property type="entry name" value="Dihydrofolate synthase/folylpolyglutamate synthase"/>
    <property type="match status" value="1"/>
</dbReference>
<comment type="similarity">
    <text evidence="4 18">Belongs to the folylpolyglutamate synthase family.</text>
</comment>
<comment type="caution">
    <text evidence="21">The sequence shown here is derived from an EMBL/GenBank/DDBJ whole genome shotgun (WGS) entry which is preliminary data.</text>
</comment>
<gene>
    <name evidence="21" type="ORF">KHA91_07440</name>
</gene>
<dbReference type="AlphaFoldDB" id="A0A942UJF0"/>
<dbReference type="Gene3D" id="3.90.190.20">
    <property type="entry name" value="Mur ligase, C-terminal domain"/>
    <property type="match status" value="1"/>
</dbReference>
<evidence type="ECO:0000256" key="4">
    <source>
        <dbReference type="ARBA" id="ARBA00008276"/>
    </source>
</evidence>
<dbReference type="GO" id="GO:0046872">
    <property type="term" value="F:metal ion binding"/>
    <property type="evidence" value="ECO:0007669"/>
    <property type="project" value="UniProtKB-KW"/>
</dbReference>
<evidence type="ECO:0000256" key="7">
    <source>
        <dbReference type="ARBA" id="ARBA00013025"/>
    </source>
</evidence>
<dbReference type="SUPFAM" id="SSF53244">
    <property type="entry name" value="MurD-like peptide ligases, peptide-binding domain"/>
    <property type="match status" value="1"/>
</dbReference>
<dbReference type="EMBL" id="JAGYPN010000001">
    <property type="protein sequence ID" value="MBS4222591.1"/>
    <property type="molecule type" value="Genomic_DNA"/>
</dbReference>
<dbReference type="Pfam" id="PF02875">
    <property type="entry name" value="Mur_ligase_C"/>
    <property type="match status" value="1"/>
</dbReference>
<comment type="cofactor">
    <cofactor evidence="1">
        <name>Mg(2+)</name>
        <dbReference type="ChEBI" id="CHEBI:18420"/>
    </cofactor>
</comment>
<keyword evidence="10" id="KW-0479">Metal-binding</keyword>
<reference evidence="21 22" key="1">
    <citation type="submission" date="2021-05" db="EMBL/GenBank/DDBJ databases">
        <title>Novel Bacillus species.</title>
        <authorList>
            <person name="Liu G."/>
        </authorList>
    </citation>
    <scope>NUCLEOTIDE SEQUENCE [LARGE SCALE GENOMIC DNA]</scope>
    <source>
        <strain evidence="21 22">FJAT-49682</strain>
    </source>
</reference>
<evidence type="ECO:0000313" key="22">
    <source>
        <dbReference type="Proteomes" id="UP000676456"/>
    </source>
</evidence>
<evidence type="ECO:0000256" key="9">
    <source>
        <dbReference type="ARBA" id="ARBA00022598"/>
    </source>
</evidence>
<dbReference type="GO" id="GO:0005737">
    <property type="term" value="C:cytoplasm"/>
    <property type="evidence" value="ECO:0007669"/>
    <property type="project" value="TreeGrafter"/>
</dbReference>
<keyword evidence="11 18" id="KW-0547">Nucleotide-binding</keyword>
<evidence type="ECO:0000256" key="2">
    <source>
        <dbReference type="ARBA" id="ARBA00004799"/>
    </source>
</evidence>
<evidence type="ECO:0000256" key="8">
    <source>
        <dbReference type="ARBA" id="ARBA00019357"/>
    </source>
</evidence>
<evidence type="ECO:0000256" key="16">
    <source>
        <dbReference type="ARBA" id="ARBA00047493"/>
    </source>
</evidence>
<evidence type="ECO:0000256" key="11">
    <source>
        <dbReference type="ARBA" id="ARBA00022741"/>
    </source>
</evidence>
<dbReference type="PROSITE" id="PS01012">
    <property type="entry name" value="FOLYLPOLYGLU_SYNT_2"/>
    <property type="match status" value="1"/>
</dbReference>
<dbReference type="SUPFAM" id="SSF53623">
    <property type="entry name" value="MurD-like peptide ligases, catalytic domain"/>
    <property type="match status" value="1"/>
</dbReference>
<evidence type="ECO:0000256" key="12">
    <source>
        <dbReference type="ARBA" id="ARBA00022840"/>
    </source>
</evidence>
<feature type="domain" description="Mur ligase C-terminal" evidence="19">
    <location>
        <begin position="301"/>
        <end position="418"/>
    </location>
</feature>
<dbReference type="InterPro" id="IPR036565">
    <property type="entry name" value="Mur-like_cat_sf"/>
</dbReference>
<dbReference type="EC" id="6.3.2.12" evidence="6"/>
<evidence type="ECO:0000256" key="1">
    <source>
        <dbReference type="ARBA" id="ARBA00001946"/>
    </source>
</evidence>
<dbReference type="InterPro" id="IPR036615">
    <property type="entry name" value="Mur_ligase_C_dom_sf"/>
</dbReference>
<dbReference type="EC" id="6.3.2.17" evidence="7"/>
<keyword evidence="12 18" id="KW-0067">ATP-binding</keyword>
<dbReference type="GO" id="GO:0008841">
    <property type="term" value="F:dihydrofolate synthase activity"/>
    <property type="evidence" value="ECO:0007669"/>
    <property type="project" value="UniProtKB-EC"/>
</dbReference>
<dbReference type="Proteomes" id="UP000676456">
    <property type="component" value="Unassembled WGS sequence"/>
</dbReference>
<comment type="pathway">
    <text evidence="2">Cofactor biosynthesis; tetrahydrofolate biosynthesis; 7,8-dihydrofolate from 2-amino-4-hydroxy-6-hydroxymethyl-7,8-dihydropteridine diphosphate and 4-aminobenzoate: step 2/2.</text>
</comment>
<dbReference type="PIRSF" id="PIRSF001563">
    <property type="entry name" value="Folylpolyglu_synth"/>
    <property type="match status" value="1"/>
</dbReference>
<evidence type="ECO:0000259" key="20">
    <source>
        <dbReference type="Pfam" id="PF08245"/>
    </source>
</evidence>
<keyword evidence="13" id="KW-0460">Magnesium</keyword>
<comment type="subunit">
    <text evidence="5">Monomer.</text>
</comment>
<sequence length="438" mass="49115">MFHTYEEALDWIHSRLRFGIKPGLKRMEWMLEKLGHPERELKAIHVGGTNGKGSTVAYLRSILHESGYKVGTFTSPYIEQFNERISVYGKPIPDQAITDMTNVIKPLADELEATELGSPTEFEVITAMAFYYFAKENPVDIAIFEVGLGGRYDSTNVIEPLVSIITNVGMDHTQILGNTIKDIAYEKAGIIKRNTPIFTAIKLNEALAVLQEEAKNKHAKLFQLGVDFFTSNYKPIDNGEQFTFSSNKLRFEKLELSLLGQHQTENAAGAIAALLYLNKTGHIEVKEEHFRAGLKKAYWPGRLELLSKSPTVLIDGAHNKEGLQAFAAAIKSRFQGREINIVFAALKDKDLTEMFGILNSMEADLYLTQFDFPRAASAVELKDMSGNPNAKIHHDWPQLLKQLISSSKPDELIAVTGSLYFISEVKPYLSEVLQTTKR</sequence>
<keyword evidence="9 18" id="KW-0436">Ligase</keyword>
<evidence type="ECO:0000256" key="10">
    <source>
        <dbReference type="ARBA" id="ARBA00022723"/>
    </source>
</evidence>
<dbReference type="PANTHER" id="PTHR11136">
    <property type="entry name" value="FOLYLPOLYGLUTAMATE SYNTHASE-RELATED"/>
    <property type="match status" value="1"/>
</dbReference>
<evidence type="ECO:0000256" key="17">
    <source>
        <dbReference type="ARBA" id="ARBA00049161"/>
    </source>
</evidence>
<evidence type="ECO:0000256" key="5">
    <source>
        <dbReference type="ARBA" id="ARBA00011245"/>
    </source>
</evidence>